<reference evidence="2" key="2">
    <citation type="submission" date="2015-01" db="EMBL/GenBank/DDBJ databases">
        <title>Evolutionary Origins and Diversification of the Mycorrhizal Mutualists.</title>
        <authorList>
            <consortium name="DOE Joint Genome Institute"/>
            <consortium name="Mycorrhizal Genomics Consortium"/>
            <person name="Kohler A."/>
            <person name="Kuo A."/>
            <person name="Nagy L.G."/>
            <person name="Floudas D."/>
            <person name="Copeland A."/>
            <person name="Barry K.W."/>
            <person name="Cichocki N."/>
            <person name="Veneault-Fourrey C."/>
            <person name="LaButti K."/>
            <person name="Lindquist E.A."/>
            <person name="Lipzen A."/>
            <person name="Lundell T."/>
            <person name="Morin E."/>
            <person name="Murat C."/>
            <person name="Riley R."/>
            <person name="Ohm R."/>
            <person name="Sun H."/>
            <person name="Tunlid A."/>
            <person name="Henrissat B."/>
            <person name="Grigoriev I.V."/>
            <person name="Hibbett D.S."/>
            <person name="Martin F."/>
        </authorList>
    </citation>
    <scope>NUCLEOTIDE SEQUENCE [LARGE SCALE GENOMIC DNA]</scope>
    <source>
        <strain evidence="2">MAFF 305830</strain>
    </source>
</reference>
<name>A0A0C3AK98_SERVB</name>
<dbReference type="OrthoDB" id="391988at2759"/>
<sequence>MVLIILQEVSDFMSPNTDINAEITSEDNPRFVIHDSHGFEPGESTNYEQVRNFIQARNRMLDIKDRLHAIWLCFAAPVTGGLVSDKSIEDLLELKKKGGLGEVPIIVVITLVEVAMPNFQPPKLASGEWQNTGCRRHTKIGIQVSSFPILPMPNFMSSRHNQHRRVANFCRRRRNLASGG</sequence>
<evidence type="ECO:0000313" key="1">
    <source>
        <dbReference type="EMBL" id="KIM20459.1"/>
    </source>
</evidence>
<dbReference type="EMBL" id="KN824432">
    <property type="protein sequence ID" value="KIM20459.1"/>
    <property type="molecule type" value="Genomic_DNA"/>
</dbReference>
<dbReference type="Proteomes" id="UP000054097">
    <property type="component" value="Unassembled WGS sequence"/>
</dbReference>
<dbReference type="HOGENOM" id="CLU_1497117_0_0_1"/>
<protein>
    <submittedName>
        <fullName evidence="1">Uncharacterized protein</fullName>
    </submittedName>
</protein>
<evidence type="ECO:0000313" key="2">
    <source>
        <dbReference type="Proteomes" id="UP000054097"/>
    </source>
</evidence>
<dbReference type="AlphaFoldDB" id="A0A0C3AK98"/>
<organism evidence="1 2">
    <name type="scientific">Serendipita vermifera MAFF 305830</name>
    <dbReference type="NCBI Taxonomy" id="933852"/>
    <lineage>
        <taxon>Eukaryota</taxon>
        <taxon>Fungi</taxon>
        <taxon>Dikarya</taxon>
        <taxon>Basidiomycota</taxon>
        <taxon>Agaricomycotina</taxon>
        <taxon>Agaricomycetes</taxon>
        <taxon>Sebacinales</taxon>
        <taxon>Serendipitaceae</taxon>
        <taxon>Serendipita</taxon>
    </lineage>
</organism>
<keyword evidence="2" id="KW-1185">Reference proteome</keyword>
<accession>A0A0C3AK98</accession>
<proteinExistence type="predicted"/>
<reference evidence="1 2" key="1">
    <citation type="submission" date="2014-04" db="EMBL/GenBank/DDBJ databases">
        <authorList>
            <consortium name="DOE Joint Genome Institute"/>
            <person name="Kuo A."/>
            <person name="Zuccaro A."/>
            <person name="Kohler A."/>
            <person name="Nagy L.G."/>
            <person name="Floudas D."/>
            <person name="Copeland A."/>
            <person name="Barry K.W."/>
            <person name="Cichocki N."/>
            <person name="Veneault-Fourrey C."/>
            <person name="LaButti K."/>
            <person name="Lindquist E.A."/>
            <person name="Lipzen A."/>
            <person name="Lundell T."/>
            <person name="Morin E."/>
            <person name="Murat C."/>
            <person name="Sun H."/>
            <person name="Tunlid A."/>
            <person name="Henrissat B."/>
            <person name="Grigoriev I.V."/>
            <person name="Hibbett D.S."/>
            <person name="Martin F."/>
            <person name="Nordberg H.P."/>
            <person name="Cantor M.N."/>
            <person name="Hua S.X."/>
        </authorList>
    </citation>
    <scope>NUCLEOTIDE SEQUENCE [LARGE SCALE GENOMIC DNA]</scope>
    <source>
        <strain evidence="1 2">MAFF 305830</strain>
    </source>
</reference>
<gene>
    <name evidence="1" type="ORF">M408DRAFT_135600</name>
</gene>